<dbReference type="InterPro" id="IPR011642">
    <property type="entry name" value="Gate_dom"/>
</dbReference>
<feature type="domain" description="G" evidence="2">
    <location>
        <begin position="21"/>
        <end position="101"/>
    </location>
</feature>
<dbReference type="GO" id="GO:0005525">
    <property type="term" value="F:GTP binding"/>
    <property type="evidence" value="ECO:0007669"/>
    <property type="project" value="InterPro"/>
</dbReference>
<feature type="transmembrane region" description="Helical" evidence="1">
    <location>
        <begin position="504"/>
        <end position="525"/>
    </location>
</feature>
<dbReference type="OrthoDB" id="9809127at2"/>
<sequence>MGQFIDVQTFYPEPKVKSQWLLIGKESVGKTALTENLMGKKSGSSNLQGSSLFCQEYTWNGQVITDTPGIQTRMDSVVTSQVLRRLKTSEHVILTLKSTDLPSDLSDLWHMVQGRSGIVIITYWDKVKHRENVRKELDKLRADTDLAWITIDNRHVTTEQLVQIEQALTQPARFPTEIPKLEANWSVKPKQLVFEYAWLGPILSLCLLVLPAWFAVTNANAFADLLYPYVESPVNTLKNNLGTLPAPFNHMLVGDYGLISMLPFLILYALPTVIVFSMIISIYKTTGLIDRLSYRLDPFMHKIGLSGRDLVRVVMGFGCNVPAIIQTRNCSCCTRGSCISAISFGSACSYQLPATVAVFSAAGKPYLTLPYLLILAVTTCIYLLLTTTKQQRNAASYNLLSRGFLQPPNWRFALSEMVGVMKSFFNTAFPLFVVICLLVGFLEWLGVIESLTHFIAPLMTMVNLPEGAAIAVILGAIRKDGLAIGLIDSTSQGLKLTEITDIQLLCAVYLAGVMLPCVVSLLTIVREMSLGFASRLAMRQIFWALCFTLALSWGVPFISTVFA</sequence>
<keyword evidence="1" id="KW-1133">Transmembrane helix</keyword>
<feature type="domain" description="Nucleoside transporter/FeoB GTPase Gate" evidence="3">
    <location>
        <begin position="427"/>
        <end position="529"/>
    </location>
</feature>
<dbReference type="InterPro" id="IPR050860">
    <property type="entry name" value="FeoB_GTPase"/>
</dbReference>
<proteinExistence type="predicted"/>
<feature type="transmembrane region" description="Helical" evidence="1">
    <location>
        <begin position="368"/>
        <end position="385"/>
    </location>
</feature>
<organism evidence="4 5">
    <name type="scientific">Pseudoalteromonas luteoviolacea</name>
    <dbReference type="NCBI Taxonomy" id="43657"/>
    <lineage>
        <taxon>Bacteria</taxon>
        <taxon>Pseudomonadati</taxon>
        <taxon>Pseudomonadota</taxon>
        <taxon>Gammaproteobacteria</taxon>
        <taxon>Alteromonadales</taxon>
        <taxon>Pseudoalteromonadaceae</taxon>
        <taxon>Pseudoalteromonas</taxon>
    </lineage>
</organism>
<dbReference type="Pfam" id="PF07670">
    <property type="entry name" value="Gate"/>
    <property type="match status" value="2"/>
</dbReference>
<name>A0A1C0TWK9_9GAMM</name>
<evidence type="ECO:0000259" key="2">
    <source>
        <dbReference type="Pfam" id="PF01926"/>
    </source>
</evidence>
<protein>
    <recommendedName>
        <fullName evidence="6">Ferrous iron transporter B</fullName>
    </recommendedName>
</protein>
<reference evidence="5" key="1">
    <citation type="submission" date="2016-07" db="EMBL/GenBank/DDBJ databases">
        <authorList>
            <person name="Florea S."/>
            <person name="Webb J.S."/>
            <person name="Jaromczyk J."/>
            <person name="Schardl C.L."/>
        </authorList>
    </citation>
    <scope>NUCLEOTIDE SEQUENCE [LARGE SCALE GENOMIC DNA]</scope>
    <source>
        <strain evidence="5">IPB1</strain>
    </source>
</reference>
<dbReference type="Proteomes" id="UP000093366">
    <property type="component" value="Unassembled WGS sequence"/>
</dbReference>
<dbReference type="InterPro" id="IPR027417">
    <property type="entry name" value="P-loop_NTPase"/>
</dbReference>
<dbReference type="SUPFAM" id="SSF52540">
    <property type="entry name" value="P-loop containing nucleoside triphosphate hydrolases"/>
    <property type="match status" value="1"/>
</dbReference>
<evidence type="ECO:0000259" key="3">
    <source>
        <dbReference type="Pfam" id="PF07670"/>
    </source>
</evidence>
<evidence type="ECO:0000313" key="4">
    <source>
        <dbReference type="EMBL" id="OCQ23706.1"/>
    </source>
</evidence>
<dbReference type="RefSeq" id="WP_065789720.1">
    <property type="nucleotide sequence ID" value="NZ_MAUJ01000001.1"/>
</dbReference>
<dbReference type="GO" id="GO:0015093">
    <property type="term" value="F:ferrous iron transmembrane transporter activity"/>
    <property type="evidence" value="ECO:0007669"/>
    <property type="project" value="TreeGrafter"/>
</dbReference>
<dbReference type="GO" id="GO:0005886">
    <property type="term" value="C:plasma membrane"/>
    <property type="evidence" value="ECO:0007669"/>
    <property type="project" value="TreeGrafter"/>
</dbReference>
<keyword evidence="1" id="KW-0812">Transmembrane</keyword>
<dbReference type="PANTHER" id="PTHR43185">
    <property type="entry name" value="FERROUS IRON TRANSPORT PROTEIN B"/>
    <property type="match status" value="1"/>
</dbReference>
<evidence type="ECO:0008006" key="6">
    <source>
        <dbReference type="Google" id="ProtNLM"/>
    </source>
</evidence>
<evidence type="ECO:0000256" key="1">
    <source>
        <dbReference type="SAM" id="Phobius"/>
    </source>
</evidence>
<dbReference type="AlphaFoldDB" id="A0A1C0TWK9"/>
<comment type="caution">
    <text evidence="4">The sequence shown here is derived from an EMBL/GenBank/DDBJ whole genome shotgun (WGS) entry which is preliminary data.</text>
</comment>
<dbReference type="InterPro" id="IPR006073">
    <property type="entry name" value="GTP-bd"/>
</dbReference>
<feature type="transmembrane region" description="Helical" evidence="1">
    <location>
        <begin position="541"/>
        <end position="562"/>
    </location>
</feature>
<dbReference type="Pfam" id="PF01926">
    <property type="entry name" value="MMR_HSR1"/>
    <property type="match status" value="1"/>
</dbReference>
<dbReference type="CDD" id="cd00882">
    <property type="entry name" value="Ras_like_GTPase"/>
    <property type="match status" value="1"/>
</dbReference>
<gene>
    <name evidence="4" type="ORF">A7985_07120</name>
</gene>
<keyword evidence="1" id="KW-0472">Membrane</keyword>
<feature type="transmembrane region" description="Helical" evidence="1">
    <location>
        <begin position="454"/>
        <end position="477"/>
    </location>
</feature>
<feature type="transmembrane region" description="Helical" evidence="1">
    <location>
        <begin position="258"/>
        <end position="283"/>
    </location>
</feature>
<accession>A0A1C0TWK9</accession>
<dbReference type="EMBL" id="MAUJ01000001">
    <property type="protein sequence ID" value="OCQ23706.1"/>
    <property type="molecule type" value="Genomic_DNA"/>
</dbReference>
<dbReference type="Gene3D" id="3.40.50.300">
    <property type="entry name" value="P-loop containing nucleotide triphosphate hydrolases"/>
    <property type="match status" value="1"/>
</dbReference>
<evidence type="ECO:0000313" key="5">
    <source>
        <dbReference type="Proteomes" id="UP000093366"/>
    </source>
</evidence>
<feature type="transmembrane region" description="Helical" evidence="1">
    <location>
        <begin position="338"/>
        <end position="362"/>
    </location>
</feature>
<dbReference type="PANTHER" id="PTHR43185:SF1">
    <property type="entry name" value="FE(2+) TRANSPORTER FEOB"/>
    <property type="match status" value="1"/>
</dbReference>
<feature type="transmembrane region" description="Helical" evidence="1">
    <location>
        <begin position="196"/>
        <end position="216"/>
    </location>
</feature>
<feature type="transmembrane region" description="Helical" evidence="1">
    <location>
        <begin position="424"/>
        <end position="442"/>
    </location>
</feature>
<feature type="domain" description="Nucleoside transporter/FeoB GTPase Gate" evidence="3">
    <location>
        <begin position="267"/>
        <end position="359"/>
    </location>
</feature>